<feature type="chain" id="PRO_5015140808" evidence="1">
    <location>
        <begin position="35"/>
        <end position="423"/>
    </location>
</feature>
<reference evidence="3 4" key="1">
    <citation type="submission" date="2018-03" db="EMBL/GenBank/DDBJ databases">
        <title>Streptomyces dioscori sp. nov., a novel endophytic actinobacterium isolated from bulbil of Dioscorea bulbifera L.</title>
        <authorList>
            <person name="Zhikuan W."/>
        </authorList>
    </citation>
    <scope>NUCLEOTIDE SEQUENCE [LARGE SCALE GENOMIC DNA]</scope>
    <source>
        <strain evidence="3 4">A217</strain>
    </source>
</reference>
<dbReference type="Pfam" id="PF00144">
    <property type="entry name" value="Beta-lactamase"/>
    <property type="match status" value="1"/>
</dbReference>
<dbReference type="RefSeq" id="WP_107018982.1">
    <property type="nucleotide sequence ID" value="NZ_KZ679047.1"/>
</dbReference>
<dbReference type="Gene3D" id="3.40.710.10">
    <property type="entry name" value="DD-peptidase/beta-lactamase superfamily"/>
    <property type="match status" value="1"/>
</dbReference>
<feature type="domain" description="Beta-lactamase-related" evidence="2">
    <location>
        <begin position="65"/>
        <end position="381"/>
    </location>
</feature>
<dbReference type="EMBL" id="PYBJ01000017">
    <property type="protein sequence ID" value="PSM40661.1"/>
    <property type="molecule type" value="Genomic_DNA"/>
</dbReference>
<dbReference type="InterPro" id="IPR012338">
    <property type="entry name" value="Beta-lactam/transpept-like"/>
</dbReference>
<comment type="caution">
    <text evidence="3">The sequence shown here is derived from an EMBL/GenBank/DDBJ whole genome shotgun (WGS) entry which is preliminary data.</text>
</comment>
<proteinExistence type="predicted"/>
<dbReference type="AlphaFoldDB" id="A0A2P8Q328"/>
<evidence type="ECO:0000256" key="1">
    <source>
        <dbReference type="SAM" id="SignalP"/>
    </source>
</evidence>
<organism evidence="3 4">
    <name type="scientific">Streptomyces dioscori</name>
    <dbReference type="NCBI Taxonomy" id="2109333"/>
    <lineage>
        <taxon>Bacteria</taxon>
        <taxon>Bacillati</taxon>
        <taxon>Actinomycetota</taxon>
        <taxon>Actinomycetes</taxon>
        <taxon>Kitasatosporales</taxon>
        <taxon>Streptomycetaceae</taxon>
        <taxon>Streptomyces</taxon>
        <taxon>Streptomyces aurantiacus group</taxon>
    </lineage>
</organism>
<feature type="signal peptide" evidence="1">
    <location>
        <begin position="1"/>
        <end position="34"/>
    </location>
</feature>
<dbReference type="InterPro" id="IPR050491">
    <property type="entry name" value="AmpC-like"/>
</dbReference>
<dbReference type="OrthoDB" id="5177574at2"/>
<dbReference type="PANTHER" id="PTHR46825:SF7">
    <property type="entry name" value="D-ALANYL-D-ALANINE CARBOXYPEPTIDASE"/>
    <property type="match status" value="1"/>
</dbReference>
<keyword evidence="4" id="KW-1185">Reference proteome</keyword>
<accession>A0A2P8Q328</accession>
<name>A0A2P8Q328_9ACTN</name>
<dbReference type="InterPro" id="IPR001466">
    <property type="entry name" value="Beta-lactam-related"/>
</dbReference>
<evidence type="ECO:0000313" key="4">
    <source>
        <dbReference type="Proteomes" id="UP000240429"/>
    </source>
</evidence>
<protein>
    <submittedName>
        <fullName evidence="3">Peptidase M15</fullName>
    </submittedName>
</protein>
<gene>
    <name evidence="3" type="ORF">C6Y14_24530</name>
</gene>
<dbReference type="Proteomes" id="UP000240429">
    <property type="component" value="Unassembled WGS sequence"/>
</dbReference>
<evidence type="ECO:0000259" key="2">
    <source>
        <dbReference type="Pfam" id="PF00144"/>
    </source>
</evidence>
<evidence type="ECO:0000313" key="3">
    <source>
        <dbReference type="EMBL" id="PSM40661.1"/>
    </source>
</evidence>
<keyword evidence="1" id="KW-0732">Signal</keyword>
<sequence length="423" mass="44551">MVSRMMGRGTARSTAALGAVLLSVLAVPATDAAAAPADAGDRAVNGSRATTENLAAPDVAGLREVLRTALTQGAPGAMARIDDNGTVHKVAEGVADRTTGRAIDNADRFRVGSVTKSFTAVVLLQLVDEGVLDLDTSVNAYLPGLLPDDGITVRHVLSHRSGLYDYTNDMFANTVPGFEAVRNKVFSYQELVDLSLKQPLGNAPGAAYSYSNTNFVVGGMLIEKLTGKSVRSAYKTRIIKPLGLKDTSYVHPTTAIAGRHTKGYLPPDVADGTLVDSTEQTVSWAQSAGAVISSTRDLDTFFSALLRGRLTSAAQLAQMQQWTTVNATQGYGLGLRRRDLSCGVSVYGHTGTVQGYYTYSFTSKDGARTVTALANTSNNGTVLNTMARTLESAFCGKPAKAATARSQAPVERHEDIAPGVALD</sequence>
<dbReference type="SUPFAM" id="SSF56601">
    <property type="entry name" value="beta-lactamase/transpeptidase-like"/>
    <property type="match status" value="1"/>
</dbReference>
<dbReference type="PANTHER" id="PTHR46825">
    <property type="entry name" value="D-ALANYL-D-ALANINE-CARBOXYPEPTIDASE/ENDOPEPTIDASE AMPH"/>
    <property type="match status" value="1"/>
</dbReference>